<dbReference type="Pfam" id="PF00379">
    <property type="entry name" value="Chitin_bind_4"/>
    <property type="match status" value="8"/>
</dbReference>
<feature type="region of interest" description="Disordered" evidence="2">
    <location>
        <begin position="624"/>
        <end position="644"/>
    </location>
</feature>
<evidence type="ECO:0000313" key="4">
    <source>
        <dbReference type="EMBL" id="KAH0814263.1"/>
    </source>
</evidence>
<feature type="region of interest" description="Disordered" evidence="2">
    <location>
        <begin position="949"/>
        <end position="1007"/>
    </location>
</feature>
<evidence type="ECO:0000259" key="3">
    <source>
        <dbReference type="Pfam" id="PF15999"/>
    </source>
</evidence>
<dbReference type="PROSITE" id="PS51155">
    <property type="entry name" value="CHIT_BIND_RR_2"/>
    <property type="match status" value="7"/>
</dbReference>
<feature type="compositionally biased region" description="Pro residues" evidence="2">
    <location>
        <begin position="272"/>
        <end position="284"/>
    </location>
</feature>
<dbReference type="PANTHER" id="PTHR10380:SF224">
    <property type="entry name" value="CUTICULAR PROTEIN 12A"/>
    <property type="match status" value="1"/>
</dbReference>
<feature type="compositionally biased region" description="Basic and acidic residues" evidence="2">
    <location>
        <begin position="308"/>
        <end position="318"/>
    </location>
</feature>
<dbReference type="Proteomes" id="UP000719412">
    <property type="component" value="Unassembled WGS sequence"/>
</dbReference>
<dbReference type="PANTHER" id="PTHR10380">
    <property type="entry name" value="CUTICLE PROTEIN"/>
    <property type="match status" value="1"/>
</dbReference>
<dbReference type="InterPro" id="IPR000618">
    <property type="entry name" value="Insect_cuticle"/>
</dbReference>
<feature type="region of interest" description="Disordered" evidence="2">
    <location>
        <begin position="142"/>
        <end position="434"/>
    </location>
</feature>
<feature type="compositionally biased region" description="Basic and acidic residues" evidence="2">
    <location>
        <begin position="625"/>
        <end position="634"/>
    </location>
</feature>
<keyword evidence="1" id="KW-0193">Cuticle</keyword>
<dbReference type="EMBL" id="JABDTM020024460">
    <property type="protein sequence ID" value="KAH0814263.1"/>
    <property type="molecule type" value="Genomic_DNA"/>
</dbReference>
<gene>
    <name evidence="4" type="ORF">GEV33_008528</name>
</gene>
<proteinExistence type="predicted"/>
<reference evidence="4" key="1">
    <citation type="journal article" date="2020" name="J Insects Food Feed">
        <title>The yellow mealworm (Tenebrio molitor) genome: a resource for the emerging insects as food and feed industry.</title>
        <authorList>
            <person name="Eriksson T."/>
            <person name="Andere A."/>
            <person name="Kelstrup H."/>
            <person name="Emery V."/>
            <person name="Picard C."/>
        </authorList>
    </citation>
    <scope>NUCLEOTIDE SEQUENCE</scope>
    <source>
        <strain evidence="4">Stoneville</strain>
        <tissue evidence="4">Whole head</tissue>
    </source>
</reference>
<dbReference type="GO" id="GO:0062129">
    <property type="term" value="C:chitin-based extracellular matrix"/>
    <property type="evidence" value="ECO:0007669"/>
    <property type="project" value="TreeGrafter"/>
</dbReference>
<evidence type="ECO:0000313" key="5">
    <source>
        <dbReference type="Proteomes" id="UP000719412"/>
    </source>
</evidence>
<sequence length="1892" mass="203753">MVLDLSDQEMIHTLTPLKIQVTISSLKPELTIAKKVQTESAMLLEDTTTSMTFISAGPDQRRTETSDASGHVRGSYTYLDDKGVQHSVHYIAGPETGYRVLKNVKGPHLPTVYPFGRPEIIPPDFYDYIKDDVFDTAASGLVKPINNNVGGRPKPDKDEGPSFEGGTDFESDLGKPGGDTSGSASEGLGGDNKPSAGSVGGGGDDSFSRPPSGGGFNRPPSSGGSFSRPPTTGGAFKPPPSGGDFGDGGDEDADNDDFEGELFGPAGSSPKPSKPPKAPKPSRPSRPSRPIGGGGIGDGSQRPSPGRPVDDGSYKPDFGDTGDDGSYIPPGDVNQDDGSYKPNVDESGLGTGGGGSGSGSGGGGVSGGGIEAPRPGLGGSSSGKPSRPSSGPPPGGSSFTDDYDESNGLFGSESNARPPFGGRPPVIQIQGGSGATGLPGCERCAGTIVTNVGDRVFSVPPGVSVRAHVQSIDLLPLVSKVPSPSEQYKEEMSIKTEQLNSAASDLISNSTVTESHRSQFLVLNEDGGYKYGYDTGDGAAAKQSADPSNQVSGHYFYKNMLGQNVDLKYTAGVQGFVPEGHEKLFPYSEQTDVQLPLSSSFRSQISSDNDENIGDASYSFNIDTDTYKRQESSDPRGNIQGRYSYSNKDGVHDLIYVAGENTGFVATSGSLSEANGFKSNHALQVNPSTRQRYTPETAKSHVSEINTDGSYAFAYTNDDSARQETADAGNNVQGRYSYKNGAGQHDLSYVAGAQTGFVVTGGNLAQPNSLSYSQPSAPLVPSFYSASGPASSSDGSYAFEYSAPDHSRQEKADSEGNVRGYYSFKNEAGNHDLSYIAGSSTGFLPTGGSLSPTNQPSGTIPKSAYSVSSSPTYEKPSTYSRSQTNAGDSSYNFNINTDDYQRHETSDASGNIQGKFSYKNSAGVHDLSYVAGAKTGFLPTGGSLAAPKTAIPSSSLNPVAPVVPKTGILDRNEDDQPDTGDSSYSFKVDTDEYKRQESSDAKGNVRGSFSYKNADGTHDLSYVAGANTGFVATGGSLVDPIVAKNGILSKSGQNFAPPLSRSSIDHENPNDASYSFSVDTDDYKRHEVSDANGNVQGSFSYKNSVGNHDLSFVAGSATGFLPTGGSLKVAPGVGESQLGGGLLTKSFSKATSSPTLLTRTYPDITNGVIPSSYTLDKNVVVHSYLPPSNEKNKFGYIFEILHLRLQRLYLLILNRYVLMLDQIGTRCDLDNRDLMMRQRIDGNSMIFVNGTFPKNALSLTSEDTSMSNNVTCPYYEHKKVDKQHVIEINPTSKELFQDSEFSDLTNKQLEENTKEILEKIALVNEKQGLNKKKSKPNYQHFPFSYMRSQEDKNYIENKRDDLETNRRNPLPDTNEQQDSNVKDEDQIPGHYIKRKIVHQQTMLIPGYPGGYMPGSLNSDFSPAPQHIPSNFYGMNRIPEIPNKPGNLDTKKNELEKQTIDNIKNIIENSQYGSKMGLNAYSQPFNPYHYQQSRPTYNNYQVYGPYTWQQLYRPAKQQWQWPLGQYFPIVIRDPIVHMMNAMTTMIEYGPQGSSGNSCAKDSTQVPMSHKRTSESKIEESSPAVARKIPENAKLNYNIVNNGKGAELTVLNEDDSNLTTVIDIEDLQITGSTDEPVKLNLSFRKSKENQEIKKTVFYNSSKPVDDLFSNPLIQTLQITKTQISSNETSRQSPPVRDQILHDDELDDEEFEKAEDVQVSHDGNKKLFSKDNTGSGIFVHKIKVRKGGVAIAGPGGIATAGSGVRISPKEEIKVGELNSEKSLENKNQSLASYKAHPLFHYLKNKNTIQTDRIISFRNNNLAEREKITTLILKPVAKAVAGVDGQAVSTPLSRAVLRQGTNVDILFEPEAVAIVGPGGLAHAQSDLEITYEDILT</sequence>
<feature type="compositionally biased region" description="Low complexity" evidence="2">
    <location>
        <begin position="217"/>
        <end position="234"/>
    </location>
</feature>
<evidence type="ECO:0000256" key="2">
    <source>
        <dbReference type="SAM" id="MobiDB-lite"/>
    </source>
</evidence>
<feature type="compositionally biased region" description="Acidic residues" evidence="2">
    <location>
        <begin position="247"/>
        <end position="260"/>
    </location>
</feature>
<protein>
    <recommendedName>
        <fullName evidence="3">DUF4774 domain-containing protein</fullName>
    </recommendedName>
</protein>
<feature type="domain" description="DUF4774" evidence="3">
    <location>
        <begin position="1825"/>
        <end position="1882"/>
    </location>
</feature>
<feature type="region of interest" description="Disordered" evidence="2">
    <location>
        <begin position="1052"/>
        <end position="1074"/>
    </location>
</feature>
<feature type="region of interest" description="Disordered" evidence="2">
    <location>
        <begin position="847"/>
        <end position="896"/>
    </location>
</feature>
<comment type="caution">
    <text evidence="4">The sequence shown here is derived from an EMBL/GenBank/DDBJ whole genome shotgun (WGS) entry which is preliminary data.</text>
</comment>
<name>A0A8J6HIL3_TENMO</name>
<dbReference type="InterPro" id="IPR050468">
    <property type="entry name" value="Cuticle_Struct_Prot"/>
</dbReference>
<keyword evidence="5" id="KW-1185">Reference proteome</keyword>
<organism evidence="4 5">
    <name type="scientific">Tenebrio molitor</name>
    <name type="common">Yellow mealworm beetle</name>
    <dbReference type="NCBI Taxonomy" id="7067"/>
    <lineage>
        <taxon>Eukaryota</taxon>
        <taxon>Metazoa</taxon>
        <taxon>Ecdysozoa</taxon>
        <taxon>Arthropoda</taxon>
        <taxon>Hexapoda</taxon>
        <taxon>Insecta</taxon>
        <taxon>Pterygota</taxon>
        <taxon>Neoptera</taxon>
        <taxon>Endopterygota</taxon>
        <taxon>Coleoptera</taxon>
        <taxon>Polyphaga</taxon>
        <taxon>Cucujiformia</taxon>
        <taxon>Tenebrionidae</taxon>
        <taxon>Tenebrio</taxon>
    </lineage>
</organism>
<dbReference type="Pfam" id="PF15999">
    <property type="entry name" value="DUF4774"/>
    <property type="match status" value="1"/>
</dbReference>
<feature type="compositionally biased region" description="Polar residues" evidence="2">
    <location>
        <begin position="1552"/>
        <end position="1565"/>
    </location>
</feature>
<reference evidence="4" key="2">
    <citation type="submission" date="2021-08" db="EMBL/GenBank/DDBJ databases">
        <authorList>
            <person name="Eriksson T."/>
        </authorList>
    </citation>
    <scope>NUCLEOTIDE SEQUENCE</scope>
    <source>
        <strain evidence="4">Stoneville</strain>
        <tissue evidence="4">Whole head</tissue>
    </source>
</reference>
<feature type="region of interest" description="Disordered" evidence="2">
    <location>
        <begin position="1552"/>
        <end position="1582"/>
    </location>
</feature>
<dbReference type="InterPro" id="IPR031942">
    <property type="entry name" value="DUF4774"/>
</dbReference>
<evidence type="ECO:0000256" key="1">
    <source>
        <dbReference type="PROSITE-ProRule" id="PRU00497"/>
    </source>
</evidence>
<feature type="region of interest" description="Disordered" evidence="2">
    <location>
        <begin position="1328"/>
        <end position="1388"/>
    </location>
</feature>
<feature type="compositionally biased region" description="Basic and acidic residues" evidence="2">
    <location>
        <begin position="988"/>
        <end position="1000"/>
    </location>
</feature>
<feature type="compositionally biased region" description="Gly residues" evidence="2">
    <location>
        <begin position="349"/>
        <end position="381"/>
    </location>
</feature>
<dbReference type="GO" id="GO:0008010">
    <property type="term" value="F:structural constituent of chitin-based larval cuticle"/>
    <property type="evidence" value="ECO:0007669"/>
    <property type="project" value="TreeGrafter"/>
</dbReference>
<accession>A0A8J6HIL3</accession>
<feature type="compositionally biased region" description="Basic and acidic residues" evidence="2">
    <location>
        <begin position="1348"/>
        <end position="1366"/>
    </location>
</feature>